<accession>A0A2P5BNL2</accession>
<evidence type="ECO:0000313" key="1">
    <source>
        <dbReference type="EMBL" id="PON50350.1"/>
    </source>
</evidence>
<dbReference type="AlphaFoldDB" id="A0A2P5BNL2"/>
<comment type="caution">
    <text evidence="1">The sequence shown here is derived from an EMBL/GenBank/DDBJ whole genome shotgun (WGS) entry which is preliminary data.</text>
</comment>
<evidence type="ECO:0000313" key="2">
    <source>
        <dbReference type="Proteomes" id="UP000237000"/>
    </source>
</evidence>
<dbReference type="Proteomes" id="UP000237000">
    <property type="component" value="Unassembled WGS sequence"/>
</dbReference>
<organism evidence="1 2">
    <name type="scientific">Trema orientale</name>
    <name type="common">Charcoal tree</name>
    <name type="synonym">Celtis orientalis</name>
    <dbReference type="NCBI Taxonomy" id="63057"/>
    <lineage>
        <taxon>Eukaryota</taxon>
        <taxon>Viridiplantae</taxon>
        <taxon>Streptophyta</taxon>
        <taxon>Embryophyta</taxon>
        <taxon>Tracheophyta</taxon>
        <taxon>Spermatophyta</taxon>
        <taxon>Magnoliopsida</taxon>
        <taxon>eudicotyledons</taxon>
        <taxon>Gunneridae</taxon>
        <taxon>Pentapetalae</taxon>
        <taxon>rosids</taxon>
        <taxon>fabids</taxon>
        <taxon>Rosales</taxon>
        <taxon>Cannabaceae</taxon>
        <taxon>Trema</taxon>
    </lineage>
</organism>
<proteinExistence type="predicted"/>
<keyword evidence="2" id="KW-1185">Reference proteome</keyword>
<sequence>MTCINDINNPRFRFIKSASKGSVTQSSTVISMLRQRTKLNRAFKDRERSSC</sequence>
<reference evidence="2" key="1">
    <citation type="submission" date="2016-06" db="EMBL/GenBank/DDBJ databases">
        <title>Parallel loss of symbiosis genes in relatives of nitrogen-fixing non-legume Parasponia.</title>
        <authorList>
            <person name="Van Velzen R."/>
            <person name="Holmer R."/>
            <person name="Bu F."/>
            <person name="Rutten L."/>
            <person name="Van Zeijl A."/>
            <person name="Liu W."/>
            <person name="Santuari L."/>
            <person name="Cao Q."/>
            <person name="Sharma T."/>
            <person name="Shen D."/>
            <person name="Roswanjaya Y."/>
            <person name="Wardhani T."/>
            <person name="Kalhor M.S."/>
            <person name="Jansen J."/>
            <person name="Van den Hoogen J."/>
            <person name="Gungor B."/>
            <person name="Hartog M."/>
            <person name="Hontelez J."/>
            <person name="Verver J."/>
            <person name="Yang W.-C."/>
            <person name="Schijlen E."/>
            <person name="Repin R."/>
            <person name="Schilthuizen M."/>
            <person name="Schranz E."/>
            <person name="Heidstra R."/>
            <person name="Miyata K."/>
            <person name="Fedorova E."/>
            <person name="Kohlen W."/>
            <person name="Bisseling T."/>
            <person name="Smit S."/>
            <person name="Geurts R."/>
        </authorList>
    </citation>
    <scope>NUCLEOTIDE SEQUENCE [LARGE SCALE GENOMIC DNA]</scope>
    <source>
        <strain evidence="2">cv. RG33-2</strain>
    </source>
</reference>
<gene>
    <name evidence="1" type="ORF">TorRG33x02_314800</name>
</gene>
<name>A0A2P5BNL2_TREOI</name>
<dbReference type="EMBL" id="JXTC01000487">
    <property type="protein sequence ID" value="PON50350.1"/>
    <property type="molecule type" value="Genomic_DNA"/>
</dbReference>
<protein>
    <submittedName>
        <fullName evidence="1">Uncharacterized protein</fullName>
    </submittedName>
</protein>
<dbReference type="InParanoid" id="A0A2P5BNL2"/>